<name>A0A6J6HIU7_9ZZZZ</name>
<reference evidence="1" key="1">
    <citation type="submission" date="2020-05" db="EMBL/GenBank/DDBJ databases">
        <authorList>
            <person name="Chiriac C."/>
            <person name="Salcher M."/>
            <person name="Ghai R."/>
            <person name="Kavagutti S V."/>
        </authorList>
    </citation>
    <scope>NUCLEOTIDE SEQUENCE</scope>
</reference>
<dbReference type="CDD" id="cd00756">
    <property type="entry name" value="MoaE"/>
    <property type="match status" value="1"/>
</dbReference>
<dbReference type="EMBL" id="CAEZUP010000051">
    <property type="protein sequence ID" value="CAB4613197.1"/>
    <property type="molecule type" value="Genomic_DNA"/>
</dbReference>
<gene>
    <name evidence="1" type="ORF">UFOPK1835_01226</name>
</gene>
<dbReference type="AlphaFoldDB" id="A0A6J6HIU7"/>
<dbReference type="InterPro" id="IPR036563">
    <property type="entry name" value="MoaE_sf"/>
</dbReference>
<protein>
    <submittedName>
        <fullName evidence="1">Unannotated protein</fullName>
    </submittedName>
</protein>
<proteinExistence type="predicted"/>
<dbReference type="Pfam" id="PF02391">
    <property type="entry name" value="MoaE"/>
    <property type="match status" value="1"/>
</dbReference>
<dbReference type="GO" id="GO:0006777">
    <property type="term" value="P:Mo-molybdopterin cofactor biosynthetic process"/>
    <property type="evidence" value="ECO:0007669"/>
    <property type="project" value="InterPro"/>
</dbReference>
<dbReference type="PANTHER" id="PTHR23404">
    <property type="entry name" value="MOLYBDOPTERIN SYNTHASE RELATED"/>
    <property type="match status" value="1"/>
</dbReference>
<sequence>MGWKGSGAPRGDARAPHYDVAVSLQPPSTDDWVALTESPLGIEAAGDWVAMPGCGAVVIFSGLVRDHAEGTDGVTHIEYEAWAEQIEPRLATIVAEARHRWPEIGRMVLWHRHGRVALSESSVVVAVSTPHRASAFEAAQFGIDTLKATVPIWKKEFSADGSQWARSSQHIVEAEQSRASSGQVS</sequence>
<dbReference type="InterPro" id="IPR003448">
    <property type="entry name" value="Mopterin_biosynth_MoaE"/>
</dbReference>
<organism evidence="1">
    <name type="scientific">freshwater metagenome</name>
    <dbReference type="NCBI Taxonomy" id="449393"/>
    <lineage>
        <taxon>unclassified sequences</taxon>
        <taxon>metagenomes</taxon>
        <taxon>ecological metagenomes</taxon>
    </lineage>
</organism>
<dbReference type="Gene3D" id="3.90.1170.40">
    <property type="entry name" value="Molybdopterin biosynthesis MoaE subunit"/>
    <property type="match status" value="1"/>
</dbReference>
<dbReference type="SUPFAM" id="SSF54690">
    <property type="entry name" value="Molybdopterin synthase subunit MoaE"/>
    <property type="match status" value="1"/>
</dbReference>
<evidence type="ECO:0000313" key="1">
    <source>
        <dbReference type="EMBL" id="CAB4613197.1"/>
    </source>
</evidence>
<accession>A0A6J6HIU7</accession>